<keyword evidence="3" id="KW-1185">Reference proteome</keyword>
<comment type="caution">
    <text evidence="2">The sequence shown here is derived from an EMBL/GenBank/DDBJ whole genome shotgun (WGS) entry which is preliminary data.</text>
</comment>
<dbReference type="EMBL" id="JARIHO010000043">
    <property type="protein sequence ID" value="KAJ7325892.1"/>
    <property type="molecule type" value="Genomic_DNA"/>
</dbReference>
<dbReference type="AlphaFoldDB" id="A0AAD6ZJQ2"/>
<organism evidence="2 3">
    <name type="scientific">Mycena albidolilacea</name>
    <dbReference type="NCBI Taxonomy" id="1033008"/>
    <lineage>
        <taxon>Eukaryota</taxon>
        <taxon>Fungi</taxon>
        <taxon>Dikarya</taxon>
        <taxon>Basidiomycota</taxon>
        <taxon>Agaricomycotina</taxon>
        <taxon>Agaricomycetes</taxon>
        <taxon>Agaricomycetidae</taxon>
        <taxon>Agaricales</taxon>
        <taxon>Marasmiineae</taxon>
        <taxon>Mycenaceae</taxon>
        <taxon>Mycena</taxon>
    </lineage>
</organism>
<sequence>MDPRTWATTAGAAVAAAATVASGAGHGQLAGGQPGQGSRVQVDDGWRGRVCQKQTTMGNGWSGDRFYQPTIMDMFDSAGVGEREEAPHNGEGMDIADREPGLSLDEQAAIRAVNEAHHRARDLLSQQSQTQAQTQTQGPAVPVGGAP</sequence>
<feature type="compositionally biased region" description="Low complexity" evidence="1">
    <location>
        <begin position="125"/>
        <end position="137"/>
    </location>
</feature>
<feature type="compositionally biased region" description="Gly residues" evidence="1">
    <location>
        <begin position="24"/>
        <end position="35"/>
    </location>
</feature>
<gene>
    <name evidence="2" type="ORF">DFH08DRAFT_968535</name>
</gene>
<feature type="region of interest" description="Disordered" evidence="1">
    <location>
        <begin position="24"/>
        <end position="43"/>
    </location>
</feature>
<evidence type="ECO:0000256" key="1">
    <source>
        <dbReference type="SAM" id="MobiDB-lite"/>
    </source>
</evidence>
<reference evidence="2" key="1">
    <citation type="submission" date="2023-03" db="EMBL/GenBank/DDBJ databases">
        <title>Massive genome expansion in bonnet fungi (Mycena s.s.) driven by repeated elements and novel gene families across ecological guilds.</title>
        <authorList>
            <consortium name="Lawrence Berkeley National Laboratory"/>
            <person name="Harder C.B."/>
            <person name="Miyauchi S."/>
            <person name="Viragh M."/>
            <person name="Kuo A."/>
            <person name="Thoen E."/>
            <person name="Andreopoulos B."/>
            <person name="Lu D."/>
            <person name="Skrede I."/>
            <person name="Drula E."/>
            <person name="Henrissat B."/>
            <person name="Morin E."/>
            <person name="Kohler A."/>
            <person name="Barry K."/>
            <person name="LaButti K."/>
            <person name="Morin E."/>
            <person name="Salamov A."/>
            <person name="Lipzen A."/>
            <person name="Mereny Z."/>
            <person name="Hegedus B."/>
            <person name="Baldrian P."/>
            <person name="Stursova M."/>
            <person name="Weitz H."/>
            <person name="Taylor A."/>
            <person name="Grigoriev I.V."/>
            <person name="Nagy L.G."/>
            <person name="Martin F."/>
            <person name="Kauserud H."/>
        </authorList>
    </citation>
    <scope>NUCLEOTIDE SEQUENCE</scope>
    <source>
        <strain evidence="2">CBHHK002</strain>
    </source>
</reference>
<feature type="region of interest" description="Disordered" evidence="1">
    <location>
        <begin position="120"/>
        <end position="147"/>
    </location>
</feature>
<name>A0AAD6ZJQ2_9AGAR</name>
<protein>
    <submittedName>
        <fullName evidence="2">Uncharacterized protein</fullName>
    </submittedName>
</protein>
<evidence type="ECO:0000313" key="2">
    <source>
        <dbReference type="EMBL" id="KAJ7325892.1"/>
    </source>
</evidence>
<proteinExistence type="predicted"/>
<dbReference type="Proteomes" id="UP001218218">
    <property type="component" value="Unassembled WGS sequence"/>
</dbReference>
<accession>A0AAD6ZJQ2</accession>
<evidence type="ECO:0000313" key="3">
    <source>
        <dbReference type="Proteomes" id="UP001218218"/>
    </source>
</evidence>